<evidence type="ECO:0000256" key="1">
    <source>
        <dbReference type="ARBA" id="ARBA00006484"/>
    </source>
</evidence>
<proteinExistence type="inferred from homology"/>
<dbReference type="InterPro" id="IPR020904">
    <property type="entry name" value="Sc_DH/Rdtase_CS"/>
</dbReference>
<dbReference type="InterPro" id="IPR057326">
    <property type="entry name" value="KR_dom"/>
</dbReference>
<evidence type="ECO:0000259" key="4">
    <source>
        <dbReference type="SMART" id="SM00822"/>
    </source>
</evidence>
<evidence type="ECO:0000313" key="6">
    <source>
        <dbReference type="Proteomes" id="UP000198917"/>
    </source>
</evidence>
<reference evidence="5 6" key="1">
    <citation type="submission" date="2016-10" db="EMBL/GenBank/DDBJ databases">
        <authorList>
            <person name="Varghese N."/>
            <person name="Submissions S."/>
        </authorList>
    </citation>
    <scope>NUCLEOTIDE SEQUENCE [LARGE SCALE GENOMIC DNA]</scope>
    <source>
        <strain evidence="5 6">PDC82</strain>
    </source>
</reference>
<dbReference type="PROSITE" id="PS00061">
    <property type="entry name" value="ADH_SHORT"/>
    <property type="match status" value="1"/>
</dbReference>
<dbReference type="PRINTS" id="PR00080">
    <property type="entry name" value="SDRFAMILY"/>
</dbReference>
<dbReference type="AlphaFoldDB" id="A0A7Z7BNQ5"/>
<sequence length="263" mass="27755">MTQNTFLITGASDGIGAVYAERLARRGHDLILVARRAEKLKALAAQLEKDHGIAVEVLSADLSRAEDLGKVEVRLREDQRITGLVNNAGIAGEGAITALDPTYVTTMINLNILAVTRLAAAIAPRLAAAGKGTIINMTSVTALMPAAFTAVYPATKAFVLAFTEALQAQLSPSGVRVQAVLPGITRTAIWEEERLDAIPAAMVMDVHDMVDAALAGLDLGEALTIPSLPDTVDLENFLAARAALRPNLSHALAASRYRAGRTE</sequence>
<keyword evidence="2" id="KW-0560">Oxidoreductase</keyword>
<dbReference type="EMBL" id="FNEW01000002">
    <property type="protein sequence ID" value="SDJ83197.1"/>
    <property type="molecule type" value="Genomic_DNA"/>
</dbReference>
<accession>A0A7Z7BNQ5</accession>
<dbReference type="SMART" id="SM00822">
    <property type="entry name" value="PKS_KR"/>
    <property type="match status" value="1"/>
</dbReference>
<comment type="caution">
    <text evidence="5">The sequence shown here is derived from an EMBL/GenBank/DDBJ whole genome shotgun (WGS) entry which is preliminary data.</text>
</comment>
<protein>
    <recommendedName>
        <fullName evidence="4">Ketoreductase domain-containing protein</fullName>
    </recommendedName>
</protein>
<dbReference type="RefSeq" id="WP_092732590.1">
    <property type="nucleotide sequence ID" value="NZ_FNEW01000002.1"/>
</dbReference>
<dbReference type="InterPro" id="IPR002347">
    <property type="entry name" value="SDR_fam"/>
</dbReference>
<gene>
    <name evidence="5" type="ORF">SAMN05428983_3003</name>
</gene>
<name>A0A7Z7BNQ5_9HYPH</name>
<feature type="domain" description="Ketoreductase" evidence="4">
    <location>
        <begin position="4"/>
        <end position="193"/>
    </location>
</feature>
<dbReference type="Pfam" id="PF00106">
    <property type="entry name" value="adh_short"/>
    <property type="match status" value="1"/>
</dbReference>
<dbReference type="Gene3D" id="3.40.50.720">
    <property type="entry name" value="NAD(P)-binding Rossmann-like Domain"/>
    <property type="match status" value="1"/>
</dbReference>
<evidence type="ECO:0000256" key="3">
    <source>
        <dbReference type="RuleBase" id="RU000363"/>
    </source>
</evidence>
<dbReference type="PANTHER" id="PTHR42901:SF1">
    <property type="entry name" value="ALCOHOL DEHYDROGENASE"/>
    <property type="match status" value="1"/>
</dbReference>
<dbReference type="SUPFAM" id="SSF51735">
    <property type="entry name" value="NAD(P)-binding Rossmann-fold domains"/>
    <property type="match status" value="1"/>
</dbReference>
<dbReference type="PIRSF" id="PIRSF000126">
    <property type="entry name" value="11-beta-HSD1"/>
    <property type="match status" value="1"/>
</dbReference>
<comment type="similarity">
    <text evidence="1 3">Belongs to the short-chain dehydrogenases/reductases (SDR) family.</text>
</comment>
<evidence type="ECO:0000313" key="5">
    <source>
        <dbReference type="EMBL" id="SDJ83197.1"/>
    </source>
</evidence>
<evidence type="ECO:0000256" key="2">
    <source>
        <dbReference type="ARBA" id="ARBA00023002"/>
    </source>
</evidence>
<organism evidence="5 6">
    <name type="scientific">Agrobacterium fabrum</name>
    <dbReference type="NCBI Taxonomy" id="1176649"/>
    <lineage>
        <taxon>Bacteria</taxon>
        <taxon>Pseudomonadati</taxon>
        <taxon>Pseudomonadota</taxon>
        <taxon>Alphaproteobacteria</taxon>
        <taxon>Hyphomicrobiales</taxon>
        <taxon>Rhizobiaceae</taxon>
        <taxon>Rhizobium/Agrobacterium group</taxon>
        <taxon>Agrobacterium</taxon>
        <taxon>Agrobacterium tumefaciens complex</taxon>
    </lineage>
</organism>
<dbReference type="PANTHER" id="PTHR42901">
    <property type="entry name" value="ALCOHOL DEHYDROGENASE"/>
    <property type="match status" value="1"/>
</dbReference>
<dbReference type="GO" id="GO:0016491">
    <property type="term" value="F:oxidoreductase activity"/>
    <property type="evidence" value="ECO:0007669"/>
    <property type="project" value="UniProtKB-KW"/>
</dbReference>
<dbReference type="Proteomes" id="UP000198917">
    <property type="component" value="Unassembled WGS sequence"/>
</dbReference>
<dbReference type="PRINTS" id="PR00081">
    <property type="entry name" value="GDHRDH"/>
</dbReference>
<dbReference type="InterPro" id="IPR036291">
    <property type="entry name" value="NAD(P)-bd_dom_sf"/>
</dbReference>